<sequence length="102" mass="11473">MEQIHKKHLHASLNPAYLQHPPKTCKALRKTDPKEPRKENHNINELAGPSGRIITAQIKHHQTAGYTILDHAEVLTPASHDKPGNTTSLYPELAYRKQPFGV</sequence>
<feature type="region of interest" description="Disordered" evidence="1">
    <location>
        <begin position="1"/>
        <end position="45"/>
    </location>
</feature>
<proteinExistence type="predicted"/>
<dbReference type="Proteomes" id="UP000531561">
    <property type="component" value="Unassembled WGS sequence"/>
</dbReference>
<feature type="compositionally biased region" description="Basic residues" evidence="1">
    <location>
        <begin position="1"/>
        <end position="10"/>
    </location>
</feature>
<feature type="compositionally biased region" description="Basic and acidic residues" evidence="1">
    <location>
        <begin position="29"/>
        <end position="42"/>
    </location>
</feature>
<dbReference type="AlphaFoldDB" id="A0A8H6AZA3"/>
<dbReference type="OrthoDB" id="10489881at2759"/>
<evidence type="ECO:0000256" key="1">
    <source>
        <dbReference type="SAM" id="MobiDB-lite"/>
    </source>
</evidence>
<comment type="caution">
    <text evidence="2">The sequence shown here is derived from an EMBL/GenBank/DDBJ whole genome shotgun (WGS) entry which is preliminary data.</text>
</comment>
<dbReference type="GeneID" id="59256740"/>
<evidence type="ECO:0000313" key="2">
    <source>
        <dbReference type="EMBL" id="KAF5876230.1"/>
    </source>
</evidence>
<name>A0A8H6AZA3_9HELO</name>
<dbReference type="EMBL" id="JABFCT010000004">
    <property type="protein sequence ID" value="KAF5876230.1"/>
    <property type="molecule type" value="Genomic_DNA"/>
</dbReference>
<keyword evidence="3" id="KW-1185">Reference proteome</keyword>
<evidence type="ECO:0000313" key="3">
    <source>
        <dbReference type="Proteomes" id="UP000531561"/>
    </source>
</evidence>
<gene>
    <name evidence="2" type="ORF">Bfra_002632</name>
</gene>
<dbReference type="RefSeq" id="XP_037195176.1">
    <property type="nucleotide sequence ID" value="XM_037333048.1"/>
</dbReference>
<protein>
    <submittedName>
        <fullName evidence="2">Uncharacterized protein</fullName>
    </submittedName>
</protein>
<organism evidence="2 3">
    <name type="scientific">Botrytis fragariae</name>
    <dbReference type="NCBI Taxonomy" id="1964551"/>
    <lineage>
        <taxon>Eukaryota</taxon>
        <taxon>Fungi</taxon>
        <taxon>Dikarya</taxon>
        <taxon>Ascomycota</taxon>
        <taxon>Pezizomycotina</taxon>
        <taxon>Leotiomycetes</taxon>
        <taxon>Helotiales</taxon>
        <taxon>Sclerotiniaceae</taxon>
        <taxon>Botrytis</taxon>
    </lineage>
</organism>
<reference evidence="2 3" key="1">
    <citation type="journal article" date="2020" name="Phytopathology">
        <title>A high-quality genome resource of Botrytis fragariae, a new and rapidly spreading fungal pathogen causing strawberry gray mold in the U.S.A.</title>
        <authorList>
            <person name="Wu Y."/>
            <person name="Saski C.A."/>
            <person name="Schnabel G."/>
            <person name="Xiao S."/>
            <person name="Hu M."/>
        </authorList>
    </citation>
    <scope>NUCLEOTIDE SEQUENCE [LARGE SCALE GENOMIC DNA]</scope>
    <source>
        <strain evidence="2 3">BVB16</strain>
    </source>
</reference>
<accession>A0A8H6AZA3</accession>